<keyword evidence="2" id="KW-1185">Reference proteome</keyword>
<dbReference type="Proteomes" id="UP000826195">
    <property type="component" value="Unassembled WGS sequence"/>
</dbReference>
<reference evidence="1 2" key="1">
    <citation type="journal article" date="2021" name="J. Hered.">
        <title>A chromosome-level genome assembly of the parasitoid wasp, Cotesia glomerata (Hymenoptera: Braconidae).</title>
        <authorList>
            <person name="Pinto B.J."/>
            <person name="Weis J.J."/>
            <person name="Gamble T."/>
            <person name="Ode P.J."/>
            <person name="Paul R."/>
            <person name="Zaspel J.M."/>
        </authorList>
    </citation>
    <scope>NUCLEOTIDE SEQUENCE [LARGE SCALE GENOMIC DNA]</scope>
    <source>
        <strain evidence="1">CgM1</strain>
    </source>
</reference>
<comment type="caution">
    <text evidence="1">The sequence shown here is derived from an EMBL/GenBank/DDBJ whole genome shotgun (WGS) entry which is preliminary data.</text>
</comment>
<protein>
    <submittedName>
        <fullName evidence="1">Uncharacterized protein</fullName>
    </submittedName>
</protein>
<sequence>MASFCENLHGSIVLNILWALFRSSARSIVRVVHSAAAFDQAIELSPFESLISSFSTQPPQPFKVCQRSNISTHFNHQPTFIVLAGNPRRCDAEELFQDTPVPEVGYTLQHSLTGL</sequence>
<name>A0AAV7IQ45_COTGL</name>
<proteinExistence type="predicted"/>
<dbReference type="EMBL" id="JAHXZJ010000001">
    <property type="protein sequence ID" value="KAH0566868.1"/>
    <property type="molecule type" value="Genomic_DNA"/>
</dbReference>
<evidence type="ECO:0000313" key="2">
    <source>
        <dbReference type="Proteomes" id="UP000826195"/>
    </source>
</evidence>
<gene>
    <name evidence="1" type="ORF">KQX54_004937</name>
</gene>
<accession>A0AAV7IQ45</accession>
<evidence type="ECO:0000313" key="1">
    <source>
        <dbReference type="EMBL" id="KAH0566868.1"/>
    </source>
</evidence>
<dbReference type="AlphaFoldDB" id="A0AAV7IQ45"/>
<organism evidence="1 2">
    <name type="scientific">Cotesia glomerata</name>
    <name type="common">Lepidopteran parasitic wasp</name>
    <name type="synonym">Apanteles glomeratus</name>
    <dbReference type="NCBI Taxonomy" id="32391"/>
    <lineage>
        <taxon>Eukaryota</taxon>
        <taxon>Metazoa</taxon>
        <taxon>Ecdysozoa</taxon>
        <taxon>Arthropoda</taxon>
        <taxon>Hexapoda</taxon>
        <taxon>Insecta</taxon>
        <taxon>Pterygota</taxon>
        <taxon>Neoptera</taxon>
        <taxon>Endopterygota</taxon>
        <taxon>Hymenoptera</taxon>
        <taxon>Apocrita</taxon>
        <taxon>Ichneumonoidea</taxon>
        <taxon>Braconidae</taxon>
        <taxon>Microgastrinae</taxon>
        <taxon>Cotesia</taxon>
    </lineage>
</organism>